<dbReference type="GO" id="GO:0010185">
    <property type="term" value="P:regulation of cellular defense response"/>
    <property type="evidence" value="ECO:0007669"/>
    <property type="project" value="UniProtKB-ARBA"/>
</dbReference>
<comment type="subunit">
    <text evidence="3">Homotrimer.</text>
</comment>
<feature type="chain" id="PRO_5035901955" description="Fucolectin tachylectin-4 pentraxin-1 domain-containing protein" evidence="8">
    <location>
        <begin position="21"/>
        <end position="141"/>
    </location>
</feature>
<keyword evidence="8" id="KW-0732">Signal</keyword>
<evidence type="ECO:0000256" key="5">
    <source>
        <dbReference type="ARBA" id="ARBA00022734"/>
    </source>
</evidence>
<dbReference type="SUPFAM" id="SSF49785">
    <property type="entry name" value="Galactose-binding domain-like"/>
    <property type="match status" value="1"/>
</dbReference>
<evidence type="ECO:0000256" key="8">
    <source>
        <dbReference type="SAM" id="SignalP"/>
    </source>
</evidence>
<dbReference type="InterPro" id="IPR051941">
    <property type="entry name" value="BG_Antigen-Binding_Lectin"/>
</dbReference>
<feature type="signal peptide" evidence="8">
    <location>
        <begin position="1"/>
        <end position="20"/>
    </location>
</feature>
<evidence type="ECO:0000256" key="6">
    <source>
        <dbReference type="ARBA" id="ARBA00022837"/>
    </source>
</evidence>
<feature type="domain" description="Fucolectin tachylectin-4 pentraxin-1" evidence="9">
    <location>
        <begin position="28"/>
        <end position="141"/>
    </location>
</feature>
<keyword evidence="11" id="KW-1185">Reference proteome</keyword>
<dbReference type="OrthoDB" id="6102375at2759"/>
<evidence type="ECO:0000259" key="9">
    <source>
        <dbReference type="SMART" id="SM00607"/>
    </source>
</evidence>
<dbReference type="EMBL" id="CAIIXF020000005">
    <property type="protein sequence ID" value="CAH1785116.1"/>
    <property type="molecule type" value="Genomic_DNA"/>
</dbReference>
<dbReference type="PANTHER" id="PTHR45713">
    <property type="entry name" value="FTP DOMAIN-CONTAINING PROTEIN"/>
    <property type="match status" value="1"/>
</dbReference>
<dbReference type="InterPro" id="IPR008979">
    <property type="entry name" value="Galactose-bd-like_sf"/>
</dbReference>
<proteinExistence type="inferred from homology"/>
<evidence type="ECO:0000313" key="11">
    <source>
        <dbReference type="Proteomes" id="UP000749559"/>
    </source>
</evidence>
<evidence type="ECO:0000256" key="3">
    <source>
        <dbReference type="ARBA" id="ARBA00011233"/>
    </source>
</evidence>
<dbReference type="AlphaFoldDB" id="A0A8S4NX78"/>
<name>A0A8S4NX78_OWEFU</name>
<organism evidence="10 11">
    <name type="scientific">Owenia fusiformis</name>
    <name type="common">Polychaete worm</name>
    <dbReference type="NCBI Taxonomy" id="6347"/>
    <lineage>
        <taxon>Eukaryota</taxon>
        <taxon>Metazoa</taxon>
        <taxon>Spiralia</taxon>
        <taxon>Lophotrochozoa</taxon>
        <taxon>Annelida</taxon>
        <taxon>Polychaeta</taxon>
        <taxon>Sedentaria</taxon>
        <taxon>Canalipalpata</taxon>
        <taxon>Sabellida</taxon>
        <taxon>Oweniida</taxon>
        <taxon>Oweniidae</taxon>
        <taxon>Owenia</taxon>
    </lineage>
</organism>
<comment type="similarity">
    <text evidence="2">Belongs to the fucolectin family.</text>
</comment>
<keyword evidence="5" id="KW-0430">Lectin</keyword>
<dbReference type="PANTHER" id="PTHR45713:SF6">
    <property type="entry name" value="F5_8 TYPE C DOMAIN-CONTAINING PROTEIN"/>
    <property type="match status" value="1"/>
</dbReference>
<dbReference type="GO" id="GO:0001868">
    <property type="term" value="P:regulation of complement activation, lectin pathway"/>
    <property type="evidence" value="ECO:0007669"/>
    <property type="project" value="UniProtKB-ARBA"/>
</dbReference>
<evidence type="ECO:0000313" key="10">
    <source>
        <dbReference type="EMBL" id="CAH1785116.1"/>
    </source>
</evidence>
<dbReference type="Gene3D" id="2.60.120.260">
    <property type="entry name" value="Galactose-binding domain-like"/>
    <property type="match status" value="1"/>
</dbReference>
<dbReference type="Pfam" id="PF22633">
    <property type="entry name" value="F5_F8_type_C_2"/>
    <property type="match status" value="1"/>
</dbReference>
<accession>A0A8S4NX78</accession>
<evidence type="ECO:0000256" key="2">
    <source>
        <dbReference type="ARBA" id="ARBA00010147"/>
    </source>
</evidence>
<keyword evidence="7" id="KW-1015">Disulfide bond</keyword>
<dbReference type="Proteomes" id="UP000749559">
    <property type="component" value="Unassembled WGS sequence"/>
</dbReference>
<sequence>MKQLILALLIISNVCGPVAGRWSVPAKGYNVAYRKPTKQSSNLYGYNKGYSELAVDGNTDSNFYHGSCTHTKNEFKAWWMVDLKSSYNIYAVKLFNRKDVPERLSNFRIEVSSNLFSWSHCYYQSGGLNDVWELFHCQASP</sequence>
<keyword evidence="6" id="KW-0106">Calcium</keyword>
<evidence type="ECO:0000256" key="7">
    <source>
        <dbReference type="ARBA" id="ARBA00023157"/>
    </source>
</evidence>
<evidence type="ECO:0000256" key="1">
    <source>
        <dbReference type="ARBA" id="ARBA00002219"/>
    </source>
</evidence>
<dbReference type="GO" id="GO:0042806">
    <property type="term" value="F:fucose binding"/>
    <property type="evidence" value="ECO:0007669"/>
    <property type="project" value="UniProtKB-ARBA"/>
</dbReference>
<comment type="function">
    <text evidence="1">Acts as a defensive agent. Recognizes blood group fucosylated oligosaccharides including A, B, H and Lewis B-type antigens. Does not recognize Lewis A antigen and has low affinity for monovalent haptens.</text>
</comment>
<protein>
    <recommendedName>
        <fullName evidence="9">Fucolectin tachylectin-4 pentraxin-1 domain-containing protein</fullName>
    </recommendedName>
</protein>
<comment type="caution">
    <text evidence="10">The sequence shown here is derived from an EMBL/GenBank/DDBJ whole genome shotgun (WGS) entry which is preliminary data.</text>
</comment>
<evidence type="ECO:0000256" key="4">
    <source>
        <dbReference type="ARBA" id="ARBA00022723"/>
    </source>
</evidence>
<dbReference type="SMART" id="SM00607">
    <property type="entry name" value="FTP"/>
    <property type="match status" value="1"/>
</dbReference>
<dbReference type="GO" id="GO:0046872">
    <property type="term" value="F:metal ion binding"/>
    <property type="evidence" value="ECO:0007669"/>
    <property type="project" value="UniProtKB-KW"/>
</dbReference>
<reference evidence="10" key="1">
    <citation type="submission" date="2022-03" db="EMBL/GenBank/DDBJ databases">
        <authorList>
            <person name="Martin C."/>
        </authorList>
    </citation>
    <scope>NUCLEOTIDE SEQUENCE</scope>
</reference>
<keyword evidence="4" id="KW-0479">Metal-binding</keyword>
<gene>
    <name evidence="10" type="ORF">OFUS_LOCUS11219</name>
</gene>
<dbReference type="InterPro" id="IPR006585">
    <property type="entry name" value="FTP1"/>
</dbReference>